<comment type="caution">
    <text evidence="3">The sequence shown here is derived from an EMBL/GenBank/DDBJ whole genome shotgun (WGS) entry which is preliminary data.</text>
</comment>
<dbReference type="RefSeq" id="WP_101331175.1">
    <property type="nucleotide sequence ID" value="NZ_PJNH01000002.1"/>
</dbReference>
<evidence type="ECO:0000313" key="3">
    <source>
        <dbReference type="EMBL" id="PKR77567.1"/>
    </source>
</evidence>
<dbReference type="OrthoDB" id="470139at2"/>
<proteinExistence type="predicted"/>
<gene>
    <name evidence="3" type="ORF">CEY16_06410</name>
</gene>
<sequence length="537" mass="64459">MITYFPEPYPDELWYSVLARYKKHMGITKKVHLNSDLKNISSATNRLLPHRLELNTSKLLHFDFIDKEQIILNHTLYNICSFLEEDGNKKRLKEFLLGENKKIPRDFNTLGNKLQFCESCKNEDIYKYGEAYWHCTHQLPGVVTCYKHRKILIKSSVNTYEKHNDLIDINDAEIENPIPNLNSRHIELLHRITIELIKMNSSTYHIDFNDYQEKMYSLFYSNGYTDMNGYYTFKAFNEDFSRIYSNELIQYLENNINESNSPLFSDSERMLKAREPICFVMIYLFFEEKLESIVDTKFTSPLGSKPFKCKSPFCNEKCYNYEFNYFKYGIRLKTFCSCGFVIEETFKNNKISKFVNRYGLHYGECMKYLLFEENRPVDEISKIIDAHPLEVEKFLMRELVGLFSHEETLYYERKWEELIEQYPGAPKAELKHHDFKLYAYKYKHSNLRKFDWYRDLETNSIDIDWDERDRLVFDYVKNEFDPAIINLVKDDLFLTCYDLYIELDYLKLTGDFFKGRSDKKMDEAMDRMDKNMDIYKG</sequence>
<name>A0A2I0QT99_9BACI</name>
<keyword evidence="4" id="KW-1185">Reference proteome</keyword>
<dbReference type="Proteomes" id="UP000243524">
    <property type="component" value="Unassembled WGS sequence"/>
</dbReference>
<evidence type="ECO:0000259" key="2">
    <source>
        <dbReference type="Pfam" id="PF15978"/>
    </source>
</evidence>
<feature type="domain" description="Transposon Tn7 transposition protein TnsD C-terminal" evidence="2">
    <location>
        <begin position="200"/>
        <end position="477"/>
    </location>
</feature>
<feature type="domain" description="TniQ" evidence="1">
    <location>
        <begin position="4"/>
        <end position="149"/>
    </location>
</feature>
<evidence type="ECO:0000313" key="4">
    <source>
        <dbReference type="Proteomes" id="UP000243524"/>
    </source>
</evidence>
<protein>
    <submittedName>
        <fullName evidence="3">Uncharacterized protein</fullName>
    </submittedName>
</protein>
<dbReference type="InterPro" id="IPR009492">
    <property type="entry name" value="TniQ"/>
</dbReference>
<dbReference type="EMBL" id="PJNH01000002">
    <property type="protein sequence ID" value="PKR77567.1"/>
    <property type="molecule type" value="Genomic_DNA"/>
</dbReference>
<reference evidence="3 4" key="1">
    <citation type="submission" date="2017-06" db="EMBL/GenBank/DDBJ databases">
        <title>the draft geome sequence of Illustriluteabacillus marina B3227.</title>
        <authorList>
            <person name="He R.-H."/>
            <person name="Du Z.-J."/>
        </authorList>
    </citation>
    <scope>NUCLEOTIDE SEQUENCE [LARGE SCALE GENOMIC DNA]</scope>
    <source>
        <strain evidence="3 4">B3227</strain>
    </source>
</reference>
<evidence type="ECO:0000259" key="1">
    <source>
        <dbReference type="Pfam" id="PF06527"/>
    </source>
</evidence>
<dbReference type="Pfam" id="PF15978">
    <property type="entry name" value="TnsD"/>
    <property type="match status" value="1"/>
</dbReference>
<organism evidence="3 4">
    <name type="scientific">Halalkalibacillus sediminis</name>
    <dbReference type="NCBI Taxonomy" id="2018042"/>
    <lineage>
        <taxon>Bacteria</taxon>
        <taxon>Bacillati</taxon>
        <taxon>Bacillota</taxon>
        <taxon>Bacilli</taxon>
        <taxon>Bacillales</taxon>
        <taxon>Bacillaceae</taxon>
        <taxon>Halalkalibacillus</taxon>
    </lineage>
</organism>
<dbReference type="AlphaFoldDB" id="A0A2I0QT99"/>
<accession>A0A2I0QT99</accession>
<dbReference type="Pfam" id="PF06527">
    <property type="entry name" value="TniQ"/>
    <property type="match status" value="1"/>
</dbReference>
<dbReference type="InterPro" id="IPR032750">
    <property type="entry name" value="TnsD_C"/>
</dbReference>